<dbReference type="EMBL" id="LTBC01000001">
    <property type="protein sequence ID" value="KYH33560.1"/>
    <property type="molecule type" value="Genomic_DNA"/>
</dbReference>
<dbReference type="GO" id="GO:1990281">
    <property type="term" value="C:efflux pump complex"/>
    <property type="evidence" value="ECO:0007669"/>
    <property type="project" value="TreeGrafter"/>
</dbReference>
<protein>
    <submittedName>
        <fullName evidence="2">Multidrug resistance protein MdtA</fullName>
    </submittedName>
</protein>
<dbReference type="OrthoDB" id="9810430at2"/>
<reference evidence="2 3" key="1">
    <citation type="submission" date="2016-02" db="EMBL/GenBank/DDBJ databases">
        <title>Genome sequence of Moorella mulderi DSM 14980.</title>
        <authorList>
            <person name="Poehlein A."/>
            <person name="Daniel R."/>
        </authorList>
    </citation>
    <scope>NUCLEOTIDE SEQUENCE [LARGE SCALE GENOMIC DNA]</scope>
    <source>
        <strain evidence="2 3">DSM 14980</strain>
    </source>
</reference>
<dbReference type="Gene3D" id="2.40.420.20">
    <property type="match status" value="1"/>
</dbReference>
<dbReference type="PANTHER" id="PTHR30469">
    <property type="entry name" value="MULTIDRUG RESISTANCE PROTEIN MDTA"/>
    <property type="match status" value="1"/>
</dbReference>
<dbReference type="PATRIC" id="fig|1122241.3.peg.289"/>
<comment type="caution">
    <text evidence="2">The sequence shown here is derived from an EMBL/GenBank/DDBJ whole genome shotgun (WGS) entry which is preliminary data.</text>
</comment>
<dbReference type="GO" id="GO:0015562">
    <property type="term" value="F:efflux transmembrane transporter activity"/>
    <property type="evidence" value="ECO:0007669"/>
    <property type="project" value="TreeGrafter"/>
</dbReference>
<dbReference type="Proteomes" id="UP000075670">
    <property type="component" value="Unassembled WGS sequence"/>
</dbReference>
<organism evidence="2 3">
    <name type="scientific">Moorella mulderi DSM 14980</name>
    <dbReference type="NCBI Taxonomy" id="1122241"/>
    <lineage>
        <taxon>Bacteria</taxon>
        <taxon>Bacillati</taxon>
        <taxon>Bacillota</taxon>
        <taxon>Clostridia</taxon>
        <taxon>Neomoorellales</taxon>
        <taxon>Neomoorellaceae</taxon>
        <taxon>Neomoorella</taxon>
    </lineage>
</organism>
<evidence type="ECO:0000259" key="1">
    <source>
        <dbReference type="Pfam" id="PF25989"/>
    </source>
</evidence>
<evidence type="ECO:0000313" key="2">
    <source>
        <dbReference type="EMBL" id="KYH33560.1"/>
    </source>
</evidence>
<evidence type="ECO:0000313" key="3">
    <source>
        <dbReference type="Proteomes" id="UP000075670"/>
    </source>
</evidence>
<proteinExistence type="predicted"/>
<name>A0A151B172_9FIRM</name>
<dbReference type="RefSeq" id="WP_062280554.1">
    <property type="nucleotide sequence ID" value="NZ_LTBC01000001.1"/>
</dbReference>
<keyword evidence="3" id="KW-1185">Reference proteome</keyword>
<dbReference type="Pfam" id="PF25989">
    <property type="entry name" value="YknX_C"/>
    <property type="match status" value="1"/>
</dbReference>
<feature type="domain" description="YknX-like C-terminal permuted SH3-like" evidence="1">
    <location>
        <begin position="15"/>
        <end position="82"/>
    </location>
</feature>
<sequence length="83" mass="8694">MTARAAFKLAAPEGVVVPLAAVRTDGGQDYVFVVKNGTVERRPVTLGLKNEEQVMVLKGLQAGEQGAVTNVGVLQDGMAVKVE</sequence>
<accession>A0A151B172</accession>
<gene>
    <name evidence="2" type="primary">mdtA</name>
    <name evidence="2" type="ORF">MOMUL_02660</name>
</gene>
<dbReference type="AlphaFoldDB" id="A0A151B172"/>
<dbReference type="InterPro" id="IPR058637">
    <property type="entry name" value="YknX-like_C"/>
</dbReference>